<reference evidence="2" key="1">
    <citation type="journal article" date="2019" name="Int. J. Syst. Evol. Microbiol.">
        <title>The Global Catalogue of Microorganisms (GCM) 10K type strain sequencing project: providing services to taxonomists for standard genome sequencing and annotation.</title>
        <authorList>
            <consortium name="The Broad Institute Genomics Platform"/>
            <consortium name="The Broad Institute Genome Sequencing Center for Infectious Disease"/>
            <person name="Wu L."/>
            <person name="Ma J."/>
        </authorList>
    </citation>
    <scope>NUCLEOTIDE SEQUENCE [LARGE SCALE GENOMIC DNA]</scope>
    <source>
        <strain evidence="2">CGMCC 1.13718</strain>
    </source>
</reference>
<organism evidence="1 2">
    <name type="scientific">Microbulbifer taiwanensis</name>
    <dbReference type="NCBI Taxonomy" id="986746"/>
    <lineage>
        <taxon>Bacteria</taxon>
        <taxon>Pseudomonadati</taxon>
        <taxon>Pseudomonadota</taxon>
        <taxon>Gammaproteobacteria</taxon>
        <taxon>Cellvibrionales</taxon>
        <taxon>Microbulbiferaceae</taxon>
        <taxon>Microbulbifer</taxon>
    </lineage>
</organism>
<name>A0ABW1YRE0_9GAMM</name>
<dbReference type="RefSeq" id="WP_193190046.1">
    <property type="nucleotide sequence ID" value="NZ_JACZFR010000011.1"/>
</dbReference>
<protein>
    <submittedName>
        <fullName evidence="1">Uncharacterized protein</fullName>
    </submittedName>
</protein>
<dbReference type="Gene3D" id="3.40.1000.10">
    <property type="entry name" value="Mog1/PsbP, alpha/beta/alpha sandwich"/>
    <property type="match status" value="1"/>
</dbReference>
<evidence type="ECO:0000313" key="1">
    <source>
        <dbReference type="EMBL" id="MFC6634132.1"/>
    </source>
</evidence>
<comment type="caution">
    <text evidence="1">The sequence shown here is derived from an EMBL/GenBank/DDBJ whole genome shotgun (WGS) entry which is preliminary data.</text>
</comment>
<sequence>MSYEVVFTGALRDGFSRRQGIEFLGRQFALGFAQIKHLLSGARRVVKRVPEREKAERVIRELWRGGWHAELQLGDRVLYRTDQSQDLNIEEAETNRHSNSRVSICLPPSWKPCSDLNPNAVFQAGERDRHHYIVILQQPRRDLPTSLSLANYGAAQLQQCLARVSAGQVVSGPEATEHVQGPACISEMSAQLNGPSIQYLVAHFQCPEYFYTIFLWCEQREFGEKKQEFLRIVESFREGGAEEVAEENGTGVLASV</sequence>
<dbReference type="Proteomes" id="UP001596425">
    <property type="component" value="Unassembled WGS sequence"/>
</dbReference>
<gene>
    <name evidence="1" type="ORF">ACFQBM_12600</name>
</gene>
<proteinExistence type="predicted"/>
<keyword evidence="2" id="KW-1185">Reference proteome</keyword>
<accession>A0ABW1YRE0</accession>
<dbReference type="EMBL" id="JBHSVR010000001">
    <property type="protein sequence ID" value="MFC6634132.1"/>
    <property type="molecule type" value="Genomic_DNA"/>
</dbReference>
<evidence type="ECO:0000313" key="2">
    <source>
        <dbReference type="Proteomes" id="UP001596425"/>
    </source>
</evidence>